<evidence type="ECO:0000313" key="2">
    <source>
        <dbReference type="Proteomes" id="UP000230027"/>
    </source>
</evidence>
<evidence type="ECO:0000313" key="1">
    <source>
        <dbReference type="EMBL" id="PIZ66510.1"/>
    </source>
</evidence>
<accession>A0A2M7U616</accession>
<sequence length="96" mass="11066">MKFLKKIFGKYLTNAVQTREIAETRDTNGSENREVKKLIIESFHCPYCGSTKFGSGSFGGGAIELEFFEEQIKNILSTRFKILHLQRSWVKFTPNK</sequence>
<dbReference type="Proteomes" id="UP000230027">
    <property type="component" value="Unassembled WGS sequence"/>
</dbReference>
<protein>
    <submittedName>
        <fullName evidence="1">Uncharacterized protein</fullName>
    </submittedName>
</protein>
<dbReference type="AlphaFoldDB" id="A0A2M7U616"/>
<dbReference type="EMBL" id="PFOD01000006">
    <property type="protein sequence ID" value="PIZ66510.1"/>
    <property type="molecule type" value="Genomic_DNA"/>
</dbReference>
<comment type="caution">
    <text evidence="1">The sequence shown here is derived from an EMBL/GenBank/DDBJ whole genome shotgun (WGS) entry which is preliminary data.</text>
</comment>
<reference evidence="2" key="1">
    <citation type="submission" date="2017-09" db="EMBL/GenBank/DDBJ databases">
        <title>Depth-based differentiation of microbial function through sediment-hosted aquifers and enrichment of novel symbionts in the deep terrestrial subsurface.</title>
        <authorList>
            <person name="Probst A.J."/>
            <person name="Ladd B."/>
            <person name="Jarett J.K."/>
            <person name="Geller-Mcgrath D.E."/>
            <person name="Sieber C.M.K."/>
            <person name="Emerson J.B."/>
            <person name="Anantharaman K."/>
            <person name="Thomas B.C."/>
            <person name="Malmstrom R."/>
            <person name="Stieglmeier M."/>
            <person name="Klingl A."/>
            <person name="Woyke T."/>
            <person name="Ryan C.M."/>
            <person name="Banfield J.F."/>
        </authorList>
    </citation>
    <scope>NUCLEOTIDE SEQUENCE [LARGE SCALE GENOMIC DNA]</scope>
</reference>
<gene>
    <name evidence="1" type="ORF">COY14_00200</name>
</gene>
<proteinExistence type="predicted"/>
<name>A0A2M7U616_9BACT</name>
<organism evidence="1 2">
    <name type="scientific">Candidatus Roizmanbacteria bacterium CG_4_10_14_0_2_um_filter_36_9</name>
    <dbReference type="NCBI Taxonomy" id="1974823"/>
    <lineage>
        <taxon>Bacteria</taxon>
        <taxon>Candidatus Roizmaniibacteriota</taxon>
    </lineage>
</organism>